<accession>A0A8S4SPL1</accession>
<dbReference type="EMBL" id="CAKXAJ010026436">
    <property type="protein sequence ID" value="CAH2268462.1"/>
    <property type="molecule type" value="Genomic_DNA"/>
</dbReference>
<evidence type="ECO:0000313" key="1">
    <source>
        <dbReference type="EMBL" id="CAH2268462.1"/>
    </source>
</evidence>
<dbReference type="AlphaFoldDB" id="A0A8S4SPL1"/>
<organism evidence="1 2">
    <name type="scientific">Pararge aegeria aegeria</name>
    <dbReference type="NCBI Taxonomy" id="348720"/>
    <lineage>
        <taxon>Eukaryota</taxon>
        <taxon>Metazoa</taxon>
        <taxon>Ecdysozoa</taxon>
        <taxon>Arthropoda</taxon>
        <taxon>Hexapoda</taxon>
        <taxon>Insecta</taxon>
        <taxon>Pterygota</taxon>
        <taxon>Neoptera</taxon>
        <taxon>Endopterygota</taxon>
        <taxon>Lepidoptera</taxon>
        <taxon>Glossata</taxon>
        <taxon>Ditrysia</taxon>
        <taxon>Papilionoidea</taxon>
        <taxon>Nymphalidae</taxon>
        <taxon>Satyrinae</taxon>
        <taxon>Satyrini</taxon>
        <taxon>Parargina</taxon>
        <taxon>Pararge</taxon>
    </lineage>
</organism>
<gene>
    <name evidence="1" type="primary">jg16892</name>
    <name evidence="1" type="ORF">PAEG_LOCUS26816</name>
</gene>
<protein>
    <submittedName>
        <fullName evidence="1">Jg16892 protein</fullName>
    </submittedName>
</protein>
<reference evidence="1" key="1">
    <citation type="submission" date="2022-03" db="EMBL/GenBank/DDBJ databases">
        <authorList>
            <person name="Lindestad O."/>
        </authorList>
    </citation>
    <scope>NUCLEOTIDE SEQUENCE</scope>
</reference>
<comment type="caution">
    <text evidence="1">The sequence shown here is derived from an EMBL/GenBank/DDBJ whole genome shotgun (WGS) entry which is preliminary data.</text>
</comment>
<dbReference type="Proteomes" id="UP000838756">
    <property type="component" value="Unassembled WGS sequence"/>
</dbReference>
<name>A0A8S4SPL1_9NEOP</name>
<sequence>MQGAHPKKGRSVLINLPLKESVFIYFGSEGMRASSNLVPWSNNVIVCIDKLIYLSTDMITSPNKQTVVRSTASRNAL</sequence>
<evidence type="ECO:0000313" key="2">
    <source>
        <dbReference type="Proteomes" id="UP000838756"/>
    </source>
</evidence>
<proteinExistence type="predicted"/>
<keyword evidence="2" id="KW-1185">Reference proteome</keyword>